<dbReference type="InterPro" id="IPR012338">
    <property type="entry name" value="Beta-lactam/transpept-like"/>
</dbReference>
<organism evidence="1 2">
    <name type="scientific">Mycolicibacterium aichiense</name>
    <dbReference type="NCBI Taxonomy" id="1799"/>
    <lineage>
        <taxon>Bacteria</taxon>
        <taxon>Bacillati</taxon>
        <taxon>Actinomycetota</taxon>
        <taxon>Actinomycetes</taxon>
        <taxon>Mycobacteriales</taxon>
        <taxon>Mycobacteriaceae</taxon>
        <taxon>Mycolicibacterium</taxon>
    </lineage>
</organism>
<dbReference type="GO" id="GO:0008800">
    <property type="term" value="F:beta-lactamase activity"/>
    <property type="evidence" value="ECO:0007669"/>
    <property type="project" value="InterPro"/>
</dbReference>
<dbReference type="GO" id="GO:0046677">
    <property type="term" value="P:response to antibiotic"/>
    <property type="evidence" value="ECO:0007669"/>
    <property type="project" value="InterPro"/>
</dbReference>
<dbReference type="GO" id="GO:0030655">
    <property type="term" value="P:beta-lactam antibiotic catabolic process"/>
    <property type="evidence" value="ECO:0007669"/>
    <property type="project" value="InterPro"/>
</dbReference>
<reference evidence="1 2" key="1">
    <citation type="journal article" date="2019" name="Emerg. Microbes Infect.">
        <title>Comprehensive subspecies identification of 175 nontuberculous mycobacteria species based on 7547 genomic profiles.</title>
        <authorList>
            <person name="Matsumoto Y."/>
            <person name="Kinjo T."/>
            <person name="Motooka D."/>
            <person name="Nabeya D."/>
            <person name="Jung N."/>
            <person name="Uechi K."/>
            <person name="Horii T."/>
            <person name="Iida T."/>
            <person name="Fujita J."/>
            <person name="Nakamura S."/>
        </authorList>
    </citation>
    <scope>NUCLEOTIDE SEQUENCE [LARGE SCALE GENOMIC DNA]</scope>
    <source>
        <strain evidence="1 2">JCM 6376</strain>
    </source>
</reference>
<dbReference type="InterPro" id="IPR000871">
    <property type="entry name" value="Beta-lactam_class-A"/>
</dbReference>
<dbReference type="KEGG" id="maic:MAIC_18560"/>
<dbReference type="PANTHER" id="PTHR35333">
    <property type="entry name" value="BETA-LACTAMASE"/>
    <property type="match status" value="1"/>
</dbReference>
<dbReference type="PANTHER" id="PTHR35333:SF3">
    <property type="entry name" value="BETA-LACTAMASE-TYPE TRANSPEPTIDASE FOLD CONTAINING PROTEIN"/>
    <property type="match status" value="1"/>
</dbReference>
<sequence>MHRPPEEMDMRRHLSMLVTGTAAAVIGVLVAASSAQVNAGPSDGAARPVNLLSTDPNVVAQAPALGPLPDAPPDASTNLDVRAKEAASEAAQDGADISFTLLDRTTGRILRGGDDAPFPVASVSKLFIADDLLLQVAKGQRQLTPAEQQSFDVMLRSSDDSAAEVFWGEGGGSAIISRVTARYGLTSTSAPYDGNWWNTMSTTADLVRYYDMLLDGAGGLPASQASVILGDLSASTPTGADGYPQRFGIPDGLFAEPVAVKQGWMCCWNGGNWLHMSTGVIGPDRRFVLAMASLQPVDDATARNTMTQAVKTMFPDGRI</sequence>
<dbReference type="EMBL" id="AP022561">
    <property type="protein sequence ID" value="BBX07053.1"/>
    <property type="molecule type" value="Genomic_DNA"/>
</dbReference>
<gene>
    <name evidence="1" type="ORF">MAIC_18560</name>
</gene>
<dbReference type="Proteomes" id="UP000467327">
    <property type="component" value="Chromosome"/>
</dbReference>
<proteinExistence type="predicted"/>
<dbReference type="SUPFAM" id="SSF56601">
    <property type="entry name" value="beta-lactamase/transpeptidase-like"/>
    <property type="match status" value="1"/>
</dbReference>
<protein>
    <submittedName>
        <fullName evidence="1">LppW family protein</fullName>
    </submittedName>
</protein>
<evidence type="ECO:0000313" key="2">
    <source>
        <dbReference type="Proteomes" id="UP000467327"/>
    </source>
</evidence>
<evidence type="ECO:0000313" key="1">
    <source>
        <dbReference type="EMBL" id="BBX07053.1"/>
    </source>
</evidence>
<keyword evidence="2" id="KW-1185">Reference proteome</keyword>
<accession>A0AAD1MB16</accession>
<dbReference type="Gene3D" id="3.40.710.10">
    <property type="entry name" value="DD-peptidase/beta-lactamase superfamily"/>
    <property type="match status" value="1"/>
</dbReference>
<name>A0AAD1MB16_9MYCO</name>
<dbReference type="AlphaFoldDB" id="A0AAD1MB16"/>